<dbReference type="PANTHER" id="PTHR43308:SF5">
    <property type="entry name" value="S-LAYER PROTEIN _ PEPTIDOGLYCAN ENDO-BETA-N-ACETYLGLUCOSAMINIDASE"/>
    <property type="match status" value="1"/>
</dbReference>
<sequence>MKKIISLILTMGLLFTMGIPSYAAEYKGFTPPGLAKKGGLPPGIAKKFMDLDGFDWAREAIEKLAHKGIISGVAEGQFAPSRHVTKIEALAMIIRAMGWDDAADLSLDLIKKGKKEDKIKDKLQDWTKGYMEVAREKGLIDEIDLAQQNFATPATRQEVAKYIIRALGLEEEAQQRMNEKLRFKDTSAVQIGAVGYVYLIDAKDIMKGYPDGTFRPNQPVRRAEMASLVAILDEQLDDGEDEAQGVQTIKGKLIWVHDEKIFIERNKDIEGYKLGNDIKVYIHGKMKTIKDLKIGEIIEIKIEDKIVQEIWWKTDVVVIEESFQGIITDINIDDQKIVVKNENKEKLFTIEKGTEIKMDGKTKSFHDLAVGMKIELKLENGKVTKVTAATTAETFKGIIIEKITGKENKLTLQAGNQMKTFAVAKNAEIKEKDGDILSFDELKVGKEVQVKVENYMIVKIYTQD</sequence>
<dbReference type="EMBL" id="LOEE01000028">
    <property type="protein sequence ID" value="KXG76124.1"/>
    <property type="molecule type" value="Genomic_DNA"/>
</dbReference>
<dbReference type="RefSeq" id="WP_068555516.1">
    <property type="nucleotide sequence ID" value="NZ_LOEE01000028.1"/>
</dbReference>
<comment type="caution">
    <text evidence="3">The sequence shown here is derived from an EMBL/GenBank/DDBJ whole genome shotgun (WGS) entry which is preliminary data.</text>
</comment>
<dbReference type="PANTHER" id="PTHR43308">
    <property type="entry name" value="OUTER MEMBRANE PROTEIN ALPHA-RELATED"/>
    <property type="match status" value="1"/>
</dbReference>
<evidence type="ECO:0000313" key="4">
    <source>
        <dbReference type="Proteomes" id="UP000070456"/>
    </source>
</evidence>
<keyword evidence="3" id="KW-0378">Hydrolase</keyword>
<dbReference type="AlphaFoldDB" id="A0A140L6E9"/>
<keyword evidence="1" id="KW-0677">Repeat</keyword>
<dbReference type="OrthoDB" id="2611444at2"/>
<organism evidence="3 4">
    <name type="scientific">Thermotalea metallivorans</name>
    <dbReference type="NCBI Taxonomy" id="520762"/>
    <lineage>
        <taxon>Bacteria</taxon>
        <taxon>Bacillati</taxon>
        <taxon>Bacillota</taxon>
        <taxon>Clostridia</taxon>
        <taxon>Peptostreptococcales</taxon>
        <taxon>Thermotaleaceae</taxon>
        <taxon>Thermotalea</taxon>
    </lineage>
</organism>
<name>A0A140L6E9_9FIRM</name>
<feature type="domain" description="SLH" evidence="2">
    <location>
        <begin position="180"/>
        <end position="243"/>
    </location>
</feature>
<keyword evidence="3" id="KW-0326">Glycosidase</keyword>
<dbReference type="Proteomes" id="UP000070456">
    <property type="component" value="Unassembled WGS sequence"/>
</dbReference>
<evidence type="ECO:0000313" key="3">
    <source>
        <dbReference type="EMBL" id="KXG76124.1"/>
    </source>
</evidence>
<dbReference type="PROSITE" id="PS51272">
    <property type="entry name" value="SLH"/>
    <property type="match status" value="2"/>
</dbReference>
<reference evidence="3 4" key="1">
    <citation type="submission" date="2015-12" db="EMBL/GenBank/DDBJ databases">
        <title>Draft genome sequence of the thermoanaerobe Thermotalea metallivorans, an isolate from the runoff channel of the Great Artesian Basin, Australia.</title>
        <authorList>
            <person name="Patel B.K."/>
        </authorList>
    </citation>
    <scope>NUCLEOTIDE SEQUENCE [LARGE SCALE GENOMIC DNA]</scope>
    <source>
        <strain evidence="3 4">B2-1</strain>
    </source>
</reference>
<keyword evidence="4" id="KW-1185">Reference proteome</keyword>
<accession>A0A140L6E9</accession>
<dbReference type="Pfam" id="PF00395">
    <property type="entry name" value="SLH"/>
    <property type="match status" value="2"/>
</dbReference>
<dbReference type="InterPro" id="IPR051465">
    <property type="entry name" value="Cell_Envelope_Struct_Comp"/>
</dbReference>
<dbReference type="InterPro" id="IPR001119">
    <property type="entry name" value="SLH_dom"/>
</dbReference>
<protein>
    <submittedName>
        <fullName evidence="3">Endoglucanase</fullName>
        <ecNumber evidence="3">3.2.1.4</ecNumber>
    </submittedName>
</protein>
<dbReference type="EC" id="3.2.1.4" evidence="3"/>
<dbReference type="GO" id="GO:0008810">
    <property type="term" value="F:cellulase activity"/>
    <property type="evidence" value="ECO:0007669"/>
    <property type="project" value="UniProtKB-EC"/>
</dbReference>
<gene>
    <name evidence="3" type="ORF">AN619_10810</name>
</gene>
<evidence type="ECO:0000259" key="2">
    <source>
        <dbReference type="PROSITE" id="PS51272"/>
    </source>
</evidence>
<feature type="domain" description="SLH" evidence="2">
    <location>
        <begin position="44"/>
        <end position="107"/>
    </location>
</feature>
<evidence type="ECO:0000256" key="1">
    <source>
        <dbReference type="ARBA" id="ARBA00022737"/>
    </source>
</evidence>
<dbReference type="STRING" id="520762.AN619_10810"/>
<proteinExistence type="predicted"/>